<dbReference type="Gene3D" id="3.40.50.880">
    <property type="match status" value="1"/>
</dbReference>
<dbReference type="SUPFAM" id="SSF46689">
    <property type="entry name" value="Homeodomain-like"/>
    <property type="match status" value="2"/>
</dbReference>
<dbReference type="CDD" id="cd03137">
    <property type="entry name" value="GATase1_AraC_1"/>
    <property type="match status" value="1"/>
</dbReference>
<name>A0ABQ5U7P1_9HYPH</name>
<keyword evidence="2" id="KW-0804">Transcription</keyword>
<organism evidence="4 5">
    <name type="scientific">Devosia yakushimensis</name>
    <dbReference type="NCBI Taxonomy" id="470028"/>
    <lineage>
        <taxon>Bacteria</taxon>
        <taxon>Pseudomonadati</taxon>
        <taxon>Pseudomonadota</taxon>
        <taxon>Alphaproteobacteria</taxon>
        <taxon>Hyphomicrobiales</taxon>
        <taxon>Devosiaceae</taxon>
        <taxon>Devosia</taxon>
    </lineage>
</organism>
<sequence length="309" mass="33634">MRRRIGIVIHPGFQLLDATGPIAAFEMASRFSPHGYDVDLLAATPGPVVSSSGLTLSATALAEKGLDTIIVSGGELIRDMEAFRAIIAWLGGIRPRRLASVCSGAFLLAEAGRLDGRLATTHWDSTERFRRLYPRVELEPDRIFTRHDDIWTSAGITAGIDLTLALIEDDLGPAIAQRAAQQLVVHKRRTGGQSQFSALLEMGGHSGRFEKLIAWIKANPAEPLSVEQLAGHMAMSPRNFARAFQRDVGTTPARAVEKLRVGLAQEAVENGFGSFEQIARQSGFHDAGQMRRAFLRALGRPPQALRRAP</sequence>
<evidence type="ECO:0000256" key="2">
    <source>
        <dbReference type="ARBA" id="ARBA00023163"/>
    </source>
</evidence>
<dbReference type="RefSeq" id="WP_284386806.1">
    <property type="nucleotide sequence ID" value="NZ_BSNG01000001.1"/>
</dbReference>
<dbReference type="PANTHER" id="PTHR43130:SF3">
    <property type="entry name" value="HTH-TYPE TRANSCRIPTIONAL REGULATOR RV1931C"/>
    <property type="match status" value="1"/>
</dbReference>
<dbReference type="InterPro" id="IPR018060">
    <property type="entry name" value="HTH_AraC"/>
</dbReference>
<keyword evidence="5" id="KW-1185">Reference proteome</keyword>
<evidence type="ECO:0000256" key="1">
    <source>
        <dbReference type="ARBA" id="ARBA00023015"/>
    </source>
</evidence>
<protein>
    <submittedName>
        <fullName evidence="4">AraC family transcriptional regulator</fullName>
    </submittedName>
</protein>
<accession>A0ABQ5U7P1</accession>
<dbReference type="PANTHER" id="PTHR43130">
    <property type="entry name" value="ARAC-FAMILY TRANSCRIPTIONAL REGULATOR"/>
    <property type="match status" value="1"/>
</dbReference>
<evidence type="ECO:0000313" key="4">
    <source>
        <dbReference type="EMBL" id="GLQ08122.1"/>
    </source>
</evidence>
<reference evidence="4" key="1">
    <citation type="journal article" date="2014" name="Int. J. Syst. Evol. Microbiol.">
        <title>Complete genome of a new Firmicutes species belonging to the dominant human colonic microbiota ('Ruminococcus bicirculans') reveals two chromosomes and a selective capacity to utilize plant glucans.</title>
        <authorList>
            <consortium name="NISC Comparative Sequencing Program"/>
            <person name="Wegmann U."/>
            <person name="Louis P."/>
            <person name="Goesmann A."/>
            <person name="Henrissat B."/>
            <person name="Duncan S.H."/>
            <person name="Flint H.J."/>
        </authorList>
    </citation>
    <scope>NUCLEOTIDE SEQUENCE</scope>
    <source>
        <strain evidence="4">NBRC 103855</strain>
    </source>
</reference>
<evidence type="ECO:0000313" key="5">
    <source>
        <dbReference type="Proteomes" id="UP001161406"/>
    </source>
</evidence>
<dbReference type="EMBL" id="BSNG01000001">
    <property type="protein sequence ID" value="GLQ08122.1"/>
    <property type="molecule type" value="Genomic_DNA"/>
</dbReference>
<comment type="caution">
    <text evidence="4">The sequence shown here is derived from an EMBL/GenBank/DDBJ whole genome shotgun (WGS) entry which is preliminary data.</text>
</comment>
<dbReference type="SMART" id="SM00342">
    <property type="entry name" value="HTH_ARAC"/>
    <property type="match status" value="1"/>
</dbReference>
<dbReference type="Pfam" id="PF12833">
    <property type="entry name" value="HTH_18"/>
    <property type="match status" value="1"/>
</dbReference>
<dbReference type="Pfam" id="PF01965">
    <property type="entry name" value="DJ-1_PfpI"/>
    <property type="match status" value="1"/>
</dbReference>
<evidence type="ECO:0000259" key="3">
    <source>
        <dbReference type="PROSITE" id="PS01124"/>
    </source>
</evidence>
<dbReference type="InterPro" id="IPR052158">
    <property type="entry name" value="INH-QAR"/>
</dbReference>
<proteinExistence type="predicted"/>
<feature type="domain" description="HTH araC/xylS-type" evidence="3">
    <location>
        <begin position="210"/>
        <end position="308"/>
    </location>
</feature>
<dbReference type="InterPro" id="IPR029062">
    <property type="entry name" value="Class_I_gatase-like"/>
</dbReference>
<dbReference type="PROSITE" id="PS01124">
    <property type="entry name" value="HTH_ARAC_FAMILY_2"/>
    <property type="match status" value="1"/>
</dbReference>
<dbReference type="Gene3D" id="1.10.10.60">
    <property type="entry name" value="Homeodomain-like"/>
    <property type="match status" value="1"/>
</dbReference>
<dbReference type="InterPro" id="IPR002818">
    <property type="entry name" value="DJ-1/PfpI"/>
</dbReference>
<gene>
    <name evidence="4" type="ORF">GCM10007913_00540</name>
</gene>
<reference evidence="4" key="2">
    <citation type="submission" date="2023-01" db="EMBL/GenBank/DDBJ databases">
        <title>Draft genome sequence of Devosia yakushimensis strain NBRC 103855.</title>
        <authorList>
            <person name="Sun Q."/>
            <person name="Mori K."/>
        </authorList>
    </citation>
    <scope>NUCLEOTIDE SEQUENCE</scope>
    <source>
        <strain evidence="4">NBRC 103855</strain>
    </source>
</reference>
<dbReference type="InterPro" id="IPR009057">
    <property type="entry name" value="Homeodomain-like_sf"/>
</dbReference>
<dbReference type="Proteomes" id="UP001161406">
    <property type="component" value="Unassembled WGS sequence"/>
</dbReference>
<dbReference type="SUPFAM" id="SSF52317">
    <property type="entry name" value="Class I glutamine amidotransferase-like"/>
    <property type="match status" value="1"/>
</dbReference>
<keyword evidence="1" id="KW-0805">Transcription regulation</keyword>